<evidence type="ECO:0000313" key="2">
    <source>
        <dbReference type="EMBL" id="KAK9977287.1"/>
    </source>
</evidence>
<dbReference type="Proteomes" id="UP001479290">
    <property type="component" value="Unassembled WGS sequence"/>
</dbReference>
<sequence length="166" mass="18891">MWKYSVVLSFLDPLSRNMESSDRDEQTPQGLTTQIRQKQQQGYRRQESQLTFWKAVSLGPLHQSPSSAAASPAQAGPSSSAAVPTVPPTRRRRRPREEPINFEKELLAALKSRPQPPPCSKDEHFLLSLLPSLQKLKKEFVKFQIHKLIYESSTVLLNLETLEPKE</sequence>
<accession>A0AAW2AX33</accession>
<comment type="caution">
    <text evidence="2">The sequence shown here is derived from an EMBL/GenBank/DDBJ whole genome shotgun (WGS) entry which is preliminary data.</text>
</comment>
<feature type="region of interest" description="Disordered" evidence="1">
    <location>
        <begin position="17"/>
        <end position="46"/>
    </location>
</feature>
<gene>
    <name evidence="2" type="ORF">ABG768_019108</name>
</gene>
<protein>
    <recommendedName>
        <fullName evidence="4">BESS domain-containing protein</fullName>
    </recommendedName>
</protein>
<dbReference type="EMBL" id="JAWDJR010000003">
    <property type="protein sequence ID" value="KAK9977287.1"/>
    <property type="molecule type" value="Genomic_DNA"/>
</dbReference>
<dbReference type="AlphaFoldDB" id="A0AAW2AX33"/>
<keyword evidence="3" id="KW-1185">Reference proteome</keyword>
<evidence type="ECO:0000313" key="3">
    <source>
        <dbReference type="Proteomes" id="UP001479290"/>
    </source>
</evidence>
<name>A0AAW2AX33_CULAL</name>
<feature type="compositionally biased region" description="Polar residues" evidence="1">
    <location>
        <begin position="27"/>
        <end position="46"/>
    </location>
</feature>
<reference evidence="2 3" key="1">
    <citation type="submission" date="2024-05" db="EMBL/GenBank/DDBJ databases">
        <title>A high-quality chromosomal-level genome assembly of Topmouth culter (Culter alburnus).</title>
        <authorList>
            <person name="Zhao H."/>
        </authorList>
    </citation>
    <scope>NUCLEOTIDE SEQUENCE [LARGE SCALE GENOMIC DNA]</scope>
    <source>
        <strain evidence="2">CATC2023</strain>
        <tissue evidence="2">Muscle</tissue>
    </source>
</reference>
<proteinExistence type="predicted"/>
<feature type="region of interest" description="Disordered" evidence="1">
    <location>
        <begin position="61"/>
        <end position="101"/>
    </location>
</feature>
<evidence type="ECO:0008006" key="4">
    <source>
        <dbReference type="Google" id="ProtNLM"/>
    </source>
</evidence>
<feature type="compositionally biased region" description="Low complexity" evidence="1">
    <location>
        <begin position="63"/>
        <end position="84"/>
    </location>
</feature>
<evidence type="ECO:0000256" key="1">
    <source>
        <dbReference type="SAM" id="MobiDB-lite"/>
    </source>
</evidence>
<organism evidence="2 3">
    <name type="scientific">Culter alburnus</name>
    <name type="common">Topmouth culter</name>
    <dbReference type="NCBI Taxonomy" id="194366"/>
    <lineage>
        <taxon>Eukaryota</taxon>
        <taxon>Metazoa</taxon>
        <taxon>Chordata</taxon>
        <taxon>Craniata</taxon>
        <taxon>Vertebrata</taxon>
        <taxon>Euteleostomi</taxon>
        <taxon>Actinopterygii</taxon>
        <taxon>Neopterygii</taxon>
        <taxon>Teleostei</taxon>
        <taxon>Ostariophysi</taxon>
        <taxon>Cypriniformes</taxon>
        <taxon>Xenocyprididae</taxon>
        <taxon>Xenocypridinae</taxon>
        <taxon>Culter</taxon>
    </lineage>
</organism>